<dbReference type="GO" id="GO:1990535">
    <property type="term" value="P:neuron projection maintenance"/>
    <property type="evidence" value="ECO:0007669"/>
    <property type="project" value="TreeGrafter"/>
</dbReference>
<proteinExistence type="inferred from homology"/>
<protein>
    <recommendedName>
        <fullName evidence="3">KIF-binding protein</fullName>
    </recommendedName>
</protein>
<accession>A0A484BF85</accession>
<organism evidence="6 7">
    <name type="scientific">Drosophila navojoa</name>
    <name type="common">Fruit fly</name>
    <dbReference type="NCBI Taxonomy" id="7232"/>
    <lineage>
        <taxon>Eukaryota</taxon>
        <taxon>Metazoa</taxon>
        <taxon>Ecdysozoa</taxon>
        <taxon>Arthropoda</taxon>
        <taxon>Hexapoda</taxon>
        <taxon>Insecta</taxon>
        <taxon>Pterygota</taxon>
        <taxon>Neoptera</taxon>
        <taxon>Endopterygota</taxon>
        <taxon>Diptera</taxon>
        <taxon>Brachycera</taxon>
        <taxon>Muscomorpha</taxon>
        <taxon>Ephydroidea</taxon>
        <taxon>Drosophilidae</taxon>
        <taxon>Drosophila</taxon>
    </lineage>
</organism>
<dbReference type="PANTHER" id="PTHR46321:SF1">
    <property type="entry name" value="KIF-BINDING PROTEIN"/>
    <property type="match status" value="1"/>
</dbReference>
<comment type="caution">
    <text evidence="6">The sequence shown here is derived from an EMBL/GenBank/DDBJ whole genome shotgun (WGS) entry which is preliminary data.</text>
</comment>
<keyword evidence="5" id="KW-0206">Cytoskeleton</keyword>
<evidence type="ECO:0000256" key="2">
    <source>
        <dbReference type="ARBA" id="ARBA00010305"/>
    </source>
</evidence>
<sequence>MVIPKEVLSDYKELFEKSSQLVEQDSRTDPPTDPYRSHYKARDVLLDLKKQLDEQLISIQAAEEDGGEDELCYKSMLGFTCRDLGRIYIYVEEVSEGEQLLNRCLELMEPHKHTPQGIIPYVGAVNELSIVLASRQEYKQAVELLLKADKTYEEFKASGQIALAVADLYSPPDELQATHGGDKELENLYTLCCFYMAQMYGHLGEPEKSAQCCHRTLHRQLQYKSYDAVDFALNTATLSQYYIGQERFAEARHHLAAATIIMAEHEEHMLKPEMSEQQKADVTETFKHRYADVARCWAKYGLLLLQTSKERLLRDDEEEEQEQKKLAAAAEKLQLDDADYRFEDLDLTAIERRISCDYCLTFDDAKLVFHFINEWLDVAKDYYKAETEATEYAKIMQDYAEAYEHIAFFEENPENQAKMQKRRAKYLEDLLDLLDPVCYLKICRECWYVAGTAHAAILDIRLDAIKSNQSPTPEEVKRVNQSCLKAIKHFESYVKSYLVSGDTQQWKPGMDDEEVRTMLYAHFHIGRLYYKLISAHPQQQLEQLNQCLTYYRRFSDACDQHKEASKQLHGEIGVVREMLELLPLKINTVKRRLE</sequence>
<name>A0A484BF85_DRONA</name>
<evidence type="ECO:0000256" key="1">
    <source>
        <dbReference type="ARBA" id="ARBA00004245"/>
    </source>
</evidence>
<evidence type="ECO:0000256" key="4">
    <source>
        <dbReference type="ARBA" id="ARBA00022490"/>
    </source>
</evidence>
<dbReference type="AlphaFoldDB" id="A0A484BF85"/>
<evidence type="ECO:0000313" key="6">
    <source>
        <dbReference type="EMBL" id="TDG46465.1"/>
    </source>
</evidence>
<dbReference type="Pfam" id="PF12309">
    <property type="entry name" value="KBP_C"/>
    <property type="match status" value="1"/>
</dbReference>
<dbReference type="EMBL" id="LSRL02000058">
    <property type="protein sequence ID" value="TDG46465.1"/>
    <property type="molecule type" value="Genomic_DNA"/>
</dbReference>
<dbReference type="InterPro" id="IPR011990">
    <property type="entry name" value="TPR-like_helical_dom_sf"/>
</dbReference>
<comment type="similarity">
    <text evidence="2">Belongs to the KIF-binding protein family.</text>
</comment>
<dbReference type="GO" id="GO:0005856">
    <property type="term" value="C:cytoskeleton"/>
    <property type="evidence" value="ECO:0007669"/>
    <property type="project" value="UniProtKB-SubCell"/>
</dbReference>
<evidence type="ECO:0000313" key="7">
    <source>
        <dbReference type="Proteomes" id="UP000295192"/>
    </source>
</evidence>
<dbReference type="OMA" id="ICRECWY"/>
<reference evidence="6 7" key="1">
    <citation type="journal article" date="2019" name="J. Hered.">
        <title>An Improved Genome Assembly for Drosophila navojoa, the Basal Species in the mojavensis Cluster.</title>
        <authorList>
            <person name="Vanderlinde T."/>
            <person name="Dupim E.G."/>
            <person name="Nazario-Yepiz N.O."/>
            <person name="Carvalho A.B."/>
        </authorList>
    </citation>
    <scope>NUCLEOTIDE SEQUENCE [LARGE SCALE GENOMIC DNA]</scope>
    <source>
        <strain evidence="6">Navoj_Jal97</strain>
        <tissue evidence="6">Whole organism</tissue>
    </source>
</reference>
<dbReference type="Gene3D" id="1.25.40.10">
    <property type="entry name" value="Tetratricopeptide repeat domain"/>
    <property type="match status" value="1"/>
</dbReference>
<comment type="subcellular location">
    <subcellularLocation>
        <location evidence="1">Cytoplasm</location>
        <location evidence="1">Cytoskeleton</location>
    </subcellularLocation>
</comment>
<dbReference type="OrthoDB" id="409897at2759"/>
<dbReference type="Proteomes" id="UP000295192">
    <property type="component" value="Unassembled WGS sequence"/>
</dbReference>
<dbReference type="InterPro" id="IPR022083">
    <property type="entry name" value="KBP"/>
</dbReference>
<dbReference type="PANTHER" id="PTHR46321">
    <property type="entry name" value="KIF1-BINDING PROTEIN"/>
    <property type="match status" value="1"/>
</dbReference>
<dbReference type="GO" id="GO:0000226">
    <property type="term" value="P:microtubule cytoskeleton organization"/>
    <property type="evidence" value="ECO:0007669"/>
    <property type="project" value="TreeGrafter"/>
</dbReference>
<dbReference type="GO" id="GO:0021952">
    <property type="term" value="P:central nervous system projection neuron axonogenesis"/>
    <property type="evidence" value="ECO:0007669"/>
    <property type="project" value="TreeGrafter"/>
</dbReference>
<keyword evidence="7" id="KW-1185">Reference proteome</keyword>
<dbReference type="SUPFAM" id="SSF48452">
    <property type="entry name" value="TPR-like"/>
    <property type="match status" value="1"/>
</dbReference>
<keyword evidence="4" id="KW-0963">Cytoplasm</keyword>
<evidence type="ECO:0000256" key="3">
    <source>
        <dbReference type="ARBA" id="ARBA00016840"/>
    </source>
</evidence>
<dbReference type="STRING" id="7232.A0A484BF85"/>
<gene>
    <name evidence="6" type="ORF">AWZ03_007121</name>
</gene>
<evidence type="ECO:0000256" key="5">
    <source>
        <dbReference type="ARBA" id="ARBA00023212"/>
    </source>
</evidence>